<reference evidence="4 5" key="1">
    <citation type="submission" date="2020-05" db="EMBL/GenBank/DDBJ databases">
        <title>Azospirillum oleiclasticum sp. nov, a nitrogen-fixing and heavy crude oil-emulsifying bacterium isolated from the crude oil of Yumen Oilfield.</title>
        <authorList>
            <person name="Wu D."/>
            <person name="Cai M."/>
            <person name="Zhang X."/>
        </authorList>
    </citation>
    <scope>NUCLEOTIDE SEQUENCE [LARGE SCALE GENOMIC DNA]</scope>
    <source>
        <strain evidence="4 5">ROY-1-1-2</strain>
    </source>
</reference>
<name>A0ABX2T4M2_9PROT</name>
<feature type="domain" description="N-acetyltransferase" evidence="3">
    <location>
        <begin position="7"/>
        <end position="152"/>
    </location>
</feature>
<evidence type="ECO:0000313" key="5">
    <source>
        <dbReference type="Proteomes" id="UP000584642"/>
    </source>
</evidence>
<keyword evidence="2" id="KW-0012">Acyltransferase</keyword>
<dbReference type="InterPro" id="IPR016181">
    <property type="entry name" value="Acyl_CoA_acyltransferase"/>
</dbReference>
<proteinExistence type="predicted"/>
<dbReference type="PROSITE" id="PS51186">
    <property type="entry name" value="GNAT"/>
    <property type="match status" value="1"/>
</dbReference>
<evidence type="ECO:0000259" key="3">
    <source>
        <dbReference type="PROSITE" id="PS51186"/>
    </source>
</evidence>
<keyword evidence="5" id="KW-1185">Reference proteome</keyword>
<organism evidence="4 5">
    <name type="scientific">Azospirillum oleiclasticum</name>
    <dbReference type="NCBI Taxonomy" id="2735135"/>
    <lineage>
        <taxon>Bacteria</taxon>
        <taxon>Pseudomonadati</taxon>
        <taxon>Pseudomonadota</taxon>
        <taxon>Alphaproteobacteria</taxon>
        <taxon>Rhodospirillales</taxon>
        <taxon>Azospirillaceae</taxon>
        <taxon>Azospirillum</taxon>
    </lineage>
</organism>
<dbReference type="EMBL" id="JABFDB010000001">
    <property type="protein sequence ID" value="NYZ18232.1"/>
    <property type="molecule type" value="Genomic_DNA"/>
</dbReference>
<dbReference type="PANTHER" id="PTHR10545:SF42">
    <property type="entry name" value="ACETYLTRANSFERASE"/>
    <property type="match status" value="1"/>
</dbReference>
<dbReference type="InterPro" id="IPR000182">
    <property type="entry name" value="GNAT_dom"/>
</dbReference>
<dbReference type="SUPFAM" id="SSF55729">
    <property type="entry name" value="Acyl-CoA N-acyltransferases (Nat)"/>
    <property type="match status" value="1"/>
</dbReference>
<dbReference type="Gene3D" id="3.40.630.30">
    <property type="match status" value="1"/>
</dbReference>
<dbReference type="RefSeq" id="WP_180279995.1">
    <property type="nucleotide sequence ID" value="NZ_JABFDB010000001.1"/>
</dbReference>
<evidence type="ECO:0000256" key="2">
    <source>
        <dbReference type="ARBA" id="ARBA00023315"/>
    </source>
</evidence>
<evidence type="ECO:0000256" key="1">
    <source>
        <dbReference type="ARBA" id="ARBA00022679"/>
    </source>
</evidence>
<comment type="caution">
    <text evidence="4">The sequence shown here is derived from an EMBL/GenBank/DDBJ whole genome shotgun (WGS) entry which is preliminary data.</text>
</comment>
<evidence type="ECO:0000313" key="4">
    <source>
        <dbReference type="EMBL" id="NYZ18232.1"/>
    </source>
</evidence>
<dbReference type="InterPro" id="IPR051016">
    <property type="entry name" value="Diverse_Substrate_AcTransf"/>
</dbReference>
<accession>A0ABX2T4M2</accession>
<gene>
    <name evidence="4" type="ORF">HND93_00795</name>
</gene>
<dbReference type="Proteomes" id="UP000584642">
    <property type="component" value="Unassembled WGS sequence"/>
</dbReference>
<dbReference type="PANTHER" id="PTHR10545">
    <property type="entry name" value="DIAMINE N-ACETYLTRANSFERASE"/>
    <property type="match status" value="1"/>
</dbReference>
<sequence length="152" mass="17258">MTTATDIQIRPIGPGDREAWHPLWRGYQAFYRVDIPETTTDVTWSRLLDPAEPVSGALAWDGAEAVGLVHWIRHRSCWTVGDYAYLQDLFVAEARRGAGLGRNLIMHVYTTAAEAGCSRVYWLTHETNTDAMQLYDRIAERSGFVQYRKLLG</sequence>
<keyword evidence="1" id="KW-0808">Transferase</keyword>
<dbReference type="Pfam" id="PF00583">
    <property type="entry name" value="Acetyltransf_1"/>
    <property type="match status" value="1"/>
</dbReference>
<dbReference type="CDD" id="cd04301">
    <property type="entry name" value="NAT_SF"/>
    <property type="match status" value="1"/>
</dbReference>
<protein>
    <submittedName>
        <fullName evidence="4">GNAT family N-acetyltransferase</fullName>
    </submittedName>
</protein>